<gene>
    <name evidence="2" type="ORF">GCM10008024_24670</name>
</gene>
<proteinExistence type="predicted"/>
<name>A0AAN4UT49_9RHOB</name>
<sequence>MRMRWGAGLLMLFSIAGCGAQPAPAFFGAARAEVLRDGRQYVVYRKGDRVEVIRLGYARPGEHRAIRETMVSLVPQVTGCRLSDDASRGDSGEMRGRLVACKPGRWQLVAEGKD</sequence>
<evidence type="ECO:0000256" key="1">
    <source>
        <dbReference type="SAM" id="SignalP"/>
    </source>
</evidence>
<protein>
    <recommendedName>
        <fullName evidence="4">Lipoprotein</fullName>
    </recommendedName>
</protein>
<dbReference type="Proteomes" id="UP000634647">
    <property type="component" value="Unassembled WGS sequence"/>
</dbReference>
<dbReference type="AlphaFoldDB" id="A0AAN4UT49"/>
<reference evidence="2" key="1">
    <citation type="journal article" date="2014" name="Int. J. Syst. Evol. Microbiol.">
        <title>Complete genome sequence of Corynebacterium casei LMG S-19264T (=DSM 44701T), isolated from a smear-ripened cheese.</title>
        <authorList>
            <consortium name="US DOE Joint Genome Institute (JGI-PGF)"/>
            <person name="Walter F."/>
            <person name="Albersmeier A."/>
            <person name="Kalinowski J."/>
            <person name="Ruckert C."/>
        </authorList>
    </citation>
    <scope>NUCLEOTIDE SEQUENCE</scope>
    <source>
        <strain evidence="2">CGMCC 1.10859</strain>
    </source>
</reference>
<organism evidence="2 3">
    <name type="scientific">Allgaiera indica</name>
    <dbReference type="NCBI Taxonomy" id="765699"/>
    <lineage>
        <taxon>Bacteria</taxon>
        <taxon>Pseudomonadati</taxon>
        <taxon>Pseudomonadota</taxon>
        <taxon>Alphaproteobacteria</taxon>
        <taxon>Rhodobacterales</taxon>
        <taxon>Paracoccaceae</taxon>
        <taxon>Allgaiera</taxon>
    </lineage>
</organism>
<comment type="caution">
    <text evidence="2">The sequence shown here is derived from an EMBL/GenBank/DDBJ whole genome shotgun (WGS) entry which is preliminary data.</text>
</comment>
<feature type="signal peptide" evidence="1">
    <location>
        <begin position="1"/>
        <end position="20"/>
    </location>
</feature>
<evidence type="ECO:0008006" key="4">
    <source>
        <dbReference type="Google" id="ProtNLM"/>
    </source>
</evidence>
<reference evidence="2" key="2">
    <citation type="submission" date="2023-06" db="EMBL/GenBank/DDBJ databases">
        <authorList>
            <person name="Sun Q."/>
            <person name="Zhou Y."/>
        </authorList>
    </citation>
    <scope>NUCLEOTIDE SEQUENCE</scope>
    <source>
        <strain evidence="2">CGMCC 1.10859</strain>
    </source>
</reference>
<evidence type="ECO:0000313" key="3">
    <source>
        <dbReference type="Proteomes" id="UP000634647"/>
    </source>
</evidence>
<evidence type="ECO:0000313" key="2">
    <source>
        <dbReference type="EMBL" id="GHE03008.1"/>
    </source>
</evidence>
<dbReference type="PROSITE" id="PS51257">
    <property type="entry name" value="PROKAR_LIPOPROTEIN"/>
    <property type="match status" value="1"/>
</dbReference>
<dbReference type="RefSeq" id="WP_051646285.1">
    <property type="nucleotide sequence ID" value="NZ_BNAB01000011.1"/>
</dbReference>
<accession>A0AAN4UT49</accession>
<feature type="chain" id="PRO_5042842635" description="Lipoprotein" evidence="1">
    <location>
        <begin position="21"/>
        <end position="114"/>
    </location>
</feature>
<dbReference type="EMBL" id="BNAB01000011">
    <property type="protein sequence ID" value="GHE03008.1"/>
    <property type="molecule type" value="Genomic_DNA"/>
</dbReference>
<keyword evidence="1" id="KW-0732">Signal</keyword>